<reference evidence="11 12" key="1">
    <citation type="submission" date="2016-01" db="EMBL/GenBank/DDBJ databases">
        <title>Characterization of the Clostridium difficile lineages that are prevalent in Hong Kong and China.</title>
        <authorList>
            <person name="Kwok J.S.-L."/>
            <person name="Lam W.-Y."/>
            <person name="Ip M."/>
            <person name="Chan T.-F."/>
            <person name="Hawkey P.M."/>
            <person name="Tsui S.K.-W."/>
        </authorList>
    </citation>
    <scope>NUCLEOTIDE SEQUENCE [LARGE SCALE GENOMIC DNA]</scope>
    <source>
        <strain evidence="11 12">300064</strain>
    </source>
</reference>
<evidence type="ECO:0000256" key="8">
    <source>
        <dbReference type="ARBA" id="ARBA00038263"/>
    </source>
</evidence>
<dbReference type="InterPro" id="IPR039448">
    <property type="entry name" value="Beta_helix"/>
</dbReference>
<dbReference type="GO" id="GO:0005576">
    <property type="term" value="C:extracellular region"/>
    <property type="evidence" value="ECO:0007669"/>
    <property type="project" value="UniProtKB-SubCell"/>
</dbReference>
<dbReference type="SUPFAM" id="SSF51126">
    <property type="entry name" value="Pectin lyase-like"/>
    <property type="match status" value="1"/>
</dbReference>
<keyword evidence="6" id="KW-0106">Calcium</keyword>
<dbReference type="GO" id="GO:0016837">
    <property type="term" value="F:carbon-oxygen lyase activity, acting on polysaccharides"/>
    <property type="evidence" value="ECO:0007669"/>
    <property type="project" value="TreeGrafter"/>
</dbReference>
<accession>A0A2S7FC68</accession>
<evidence type="ECO:0000256" key="9">
    <source>
        <dbReference type="SAM" id="SignalP"/>
    </source>
</evidence>
<name>A0A2S7FC68_CLOBU</name>
<organism evidence="11 12">
    <name type="scientific">Clostridium butyricum</name>
    <dbReference type="NCBI Taxonomy" id="1492"/>
    <lineage>
        <taxon>Bacteria</taxon>
        <taxon>Bacillati</taxon>
        <taxon>Bacillota</taxon>
        <taxon>Clostridia</taxon>
        <taxon>Eubacteriales</taxon>
        <taxon>Clostridiaceae</taxon>
        <taxon>Clostridium</taxon>
    </lineage>
</organism>
<dbReference type="Proteomes" id="UP000238081">
    <property type="component" value="Unassembled WGS sequence"/>
</dbReference>
<dbReference type="AlphaFoldDB" id="A0A2S7FC68"/>
<dbReference type="InterPro" id="IPR006626">
    <property type="entry name" value="PbH1"/>
</dbReference>
<dbReference type="RefSeq" id="WP_043661448.1">
    <property type="nucleotide sequence ID" value="NZ_JSEG01000001.1"/>
</dbReference>
<evidence type="ECO:0000259" key="10">
    <source>
        <dbReference type="Pfam" id="PF13229"/>
    </source>
</evidence>
<feature type="signal peptide" evidence="9">
    <location>
        <begin position="1"/>
        <end position="30"/>
    </location>
</feature>
<dbReference type="PANTHER" id="PTHR40088">
    <property type="entry name" value="PECTATE LYASE (EUROFUNG)"/>
    <property type="match status" value="1"/>
</dbReference>
<dbReference type="InterPro" id="IPR052052">
    <property type="entry name" value="Polysaccharide_Lyase_9"/>
</dbReference>
<evidence type="ECO:0000256" key="4">
    <source>
        <dbReference type="ARBA" id="ARBA00022723"/>
    </source>
</evidence>
<keyword evidence="7 11" id="KW-0456">Lyase</keyword>
<feature type="chain" id="PRO_5015758191" evidence="9">
    <location>
        <begin position="31"/>
        <end position="333"/>
    </location>
</feature>
<protein>
    <submittedName>
        <fullName evidence="11">Pectate lyase</fullName>
    </submittedName>
</protein>
<dbReference type="InterPro" id="IPR012334">
    <property type="entry name" value="Pectin_lyas_fold"/>
</dbReference>
<evidence type="ECO:0000256" key="6">
    <source>
        <dbReference type="ARBA" id="ARBA00022837"/>
    </source>
</evidence>
<feature type="domain" description="Right handed beta helix" evidence="10">
    <location>
        <begin position="96"/>
        <end position="224"/>
    </location>
</feature>
<sequence>MKKVRNLCLIAALSLIAVGGSSFYQIPVNAATTIEVSNSGTSLKDALAKAKSGDIVNITGTVKSGTVNVPAGVTITGEKGKSKIDFSSTSGSSGKGFVIKSDGTSIKNLDVYGAADNGIYIEGSKNNITNVNVYKNKDAGVQLSNGAANNTLTNVYSYSNADQTGENADGFAIKLHSGAGNKLIECTAEGNSDDGYDLYAAHGAVTFIRCKAINNGNCDGIKGDGNGFKLGGVDNKTPGVAAHLDPLNHELTGCIAIGNTGSGFDRNNQNGVVKMTNCTGENNGEYNFNFPLKGKPSALGYEVTFGKAIMNGCTSTNGGNVITGASLTDCTGF</sequence>
<evidence type="ECO:0000256" key="7">
    <source>
        <dbReference type="ARBA" id="ARBA00023239"/>
    </source>
</evidence>
<keyword evidence="3" id="KW-0964">Secreted</keyword>
<evidence type="ECO:0000256" key="2">
    <source>
        <dbReference type="ARBA" id="ARBA00004613"/>
    </source>
</evidence>
<dbReference type="Pfam" id="PF13229">
    <property type="entry name" value="Beta_helix"/>
    <property type="match status" value="1"/>
</dbReference>
<evidence type="ECO:0000256" key="5">
    <source>
        <dbReference type="ARBA" id="ARBA00022729"/>
    </source>
</evidence>
<evidence type="ECO:0000256" key="3">
    <source>
        <dbReference type="ARBA" id="ARBA00022525"/>
    </source>
</evidence>
<keyword evidence="4" id="KW-0479">Metal-binding</keyword>
<keyword evidence="5 9" id="KW-0732">Signal</keyword>
<comment type="similarity">
    <text evidence="8">Belongs to the polysaccharide lyase 9 family.</text>
</comment>
<evidence type="ECO:0000313" key="12">
    <source>
        <dbReference type="Proteomes" id="UP000238081"/>
    </source>
</evidence>
<evidence type="ECO:0000313" key="11">
    <source>
        <dbReference type="EMBL" id="PPV15803.1"/>
    </source>
</evidence>
<comment type="caution">
    <text evidence="11">The sequence shown here is derived from an EMBL/GenBank/DDBJ whole genome shotgun (WGS) entry which is preliminary data.</text>
</comment>
<comment type="subcellular location">
    <subcellularLocation>
        <location evidence="2">Secreted</location>
    </subcellularLocation>
</comment>
<dbReference type="PANTHER" id="PTHR40088:SF1">
    <property type="entry name" value="PECTATE LYASE PEL9"/>
    <property type="match status" value="1"/>
</dbReference>
<dbReference type="EMBL" id="LRDH01000096">
    <property type="protein sequence ID" value="PPV15803.1"/>
    <property type="molecule type" value="Genomic_DNA"/>
</dbReference>
<evidence type="ECO:0000256" key="1">
    <source>
        <dbReference type="ARBA" id="ARBA00001913"/>
    </source>
</evidence>
<proteinExistence type="inferred from homology"/>
<gene>
    <name evidence="11" type="ORF">AWN73_01565</name>
</gene>
<dbReference type="InterPro" id="IPR011050">
    <property type="entry name" value="Pectin_lyase_fold/virulence"/>
</dbReference>
<dbReference type="GO" id="GO:0046872">
    <property type="term" value="F:metal ion binding"/>
    <property type="evidence" value="ECO:0007669"/>
    <property type="project" value="UniProtKB-KW"/>
</dbReference>
<dbReference type="Gene3D" id="2.160.20.10">
    <property type="entry name" value="Single-stranded right-handed beta-helix, Pectin lyase-like"/>
    <property type="match status" value="1"/>
</dbReference>
<comment type="cofactor">
    <cofactor evidence="1">
        <name>Ca(2+)</name>
        <dbReference type="ChEBI" id="CHEBI:29108"/>
    </cofactor>
</comment>
<dbReference type="SMART" id="SM00710">
    <property type="entry name" value="PbH1"/>
    <property type="match status" value="5"/>
</dbReference>